<keyword evidence="1" id="KW-0472">Membrane</keyword>
<keyword evidence="1" id="KW-1133">Transmembrane helix</keyword>
<evidence type="ECO:0000313" key="3">
    <source>
        <dbReference type="Proteomes" id="UP000551878"/>
    </source>
</evidence>
<gene>
    <name evidence="2" type="ORF">HNQ41_001865</name>
</gene>
<feature type="transmembrane region" description="Helical" evidence="1">
    <location>
        <begin position="76"/>
        <end position="93"/>
    </location>
</feature>
<keyword evidence="3" id="KW-1185">Reference proteome</keyword>
<sequence>MDYDQRIYTLVKICDAVINNEDHENDELENSRDDGRDPADMVIPTINILILYLLRYDVLKGMTVIFLIRLITSNKVIRIFLPLTVLTIFLTDADQSMSEDLLL</sequence>
<proteinExistence type="predicted"/>
<dbReference type="Proteomes" id="UP000551878">
    <property type="component" value="Unassembled WGS sequence"/>
</dbReference>
<accession>A0A840QQG7</accession>
<protein>
    <submittedName>
        <fullName evidence="2">Uncharacterized protein</fullName>
    </submittedName>
</protein>
<keyword evidence="1" id="KW-0812">Transmembrane</keyword>
<evidence type="ECO:0000256" key="1">
    <source>
        <dbReference type="SAM" id="Phobius"/>
    </source>
</evidence>
<dbReference type="AlphaFoldDB" id="A0A840QQG7"/>
<organism evidence="2 3">
    <name type="scientific">Texcoconibacillus texcoconensis</name>
    <dbReference type="NCBI Taxonomy" id="1095777"/>
    <lineage>
        <taxon>Bacteria</taxon>
        <taxon>Bacillati</taxon>
        <taxon>Bacillota</taxon>
        <taxon>Bacilli</taxon>
        <taxon>Bacillales</taxon>
        <taxon>Bacillaceae</taxon>
        <taxon>Texcoconibacillus</taxon>
    </lineage>
</organism>
<comment type="caution">
    <text evidence="2">The sequence shown here is derived from an EMBL/GenBank/DDBJ whole genome shotgun (WGS) entry which is preliminary data.</text>
</comment>
<reference evidence="2 3" key="1">
    <citation type="submission" date="2020-08" db="EMBL/GenBank/DDBJ databases">
        <title>Genomic Encyclopedia of Type Strains, Phase IV (KMG-IV): sequencing the most valuable type-strain genomes for metagenomic binning, comparative biology and taxonomic classification.</title>
        <authorList>
            <person name="Goeker M."/>
        </authorList>
    </citation>
    <scope>NUCLEOTIDE SEQUENCE [LARGE SCALE GENOMIC DNA]</scope>
    <source>
        <strain evidence="2 3">DSM 24696</strain>
    </source>
</reference>
<evidence type="ECO:0000313" key="2">
    <source>
        <dbReference type="EMBL" id="MBB5173676.1"/>
    </source>
</evidence>
<name>A0A840QQG7_9BACI</name>
<dbReference type="RefSeq" id="WP_184664117.1">
    <property type="nucleotide sequence ID" value="NZ_JACHHB010000007.1"/>
</dbReference>
<dbReference type="EMBL" id="JACHHB010000007">
    <property type="protein sequence ID" value="MBB5173676.1"/>
    <property type="molecule type" value="Genomic_DNA"/>
</dbReference>